<keyword evidence="8" id="KW-1185">Reference proteome</keyword>
<evidence type="ECO:0000313" key="8">
    <source>
        <dbReference type="Proteomes" id="UP000653454"/>
    </source>
</evidence>
<feature type="domain" description="Platelet-derived growth factor (PDGF) family profile" evidence="6">
    <location>
        <begin position="62"/>
        <end position="139"/>
    </location>
</feature>
<evidence type="ECO:0000256" key="3">
    <source>
        <dbReference type="ARBA" id="ARBA00022729"/>
    </source>
</evidence>
<dbReference type="Pfam" id="PF00341">
    <property type="entry name" value="PDGF"/>
    <property type="match status" value="1"/>
</dbReference>
<feature type="signal peptide" evidence="5">
    <location>
        <begin position="1"/>
        <end position="17"/>
    </location>
</feature>
<keyword evidence="3 5" id="KW-0732">Signal</keyword>
<dbReference type="PROSITE" id="PS50278">
    <property type="entry name" value="PDGF_2"/>
    <property type="match status" value="1"/>
</dbReference>
<keyword evidence="4" id="KW-0339">Growth factor</keyword>
<dbReference type="GO" id="GO:0008083">
    <property type="term" value="F:growth factor activity"/>
    <property type="evidence" value="ECO:0007669"/>
    <property type="project" value="UniProtKB-KW"/>
</dbReference>
<evidence type="ECO:0000256" key="5">
    <source>
        <dbReference type="SAM" id="SignalP"/>
    </source>
</evidence>
<dbReference type="InterPro" id="IPR029034">
    <property type="entry name" value="Cystine-knot_cytokine"/>
</dbReference>
<dbReference type="SMART" id="SM00141">
    <property type="entry name" value="PDGF"/>
    <property type="match status" value="1"/>
</dbReference>
<reference evidence="7" key="1">
    <citation type="submission" date="2020-11" db="EMBL/GenBank/DDBJ databases">
        <authorList>
            <person name="Whiteford S."/>
        </authorList>
    </citation>
    <scope>NUCLEOTIDE SEQUENCE</scope>
</reference>
<evidence type="ECO:0000256" key="4">
    <source>
        <dbReference type="RuleBase" id="RU003818"/>
    </source>
</evidence>
<dbReference type="OrthoDB" id="8878063at2759"/>
<dbReference type="Pfam" id="PF03128">
    <property type="entry name" value="CXCXC"/>
    <property type="match status" value="1"/>
</dbReference>
<dbReference type="SUPFAM" id="SSF57501">
    <property type="entry name" value="Cystine-knot cytokines"/>
    <property type="match status" value="1"/>
</dbReference>
<dbReference type="GO" id="GO:0016020">
    <property type="term" value="C:membrane"/>
    <property type="evidence" value="ECO:0007669"/>
    <property type="project" value="InterPro"/>
</dbReference>
<comment type="caution">
    <text evidence="7">The sequence shown here is derived from an EMBL/GenBank/DDBJ whole genome shotgun (WGS) entry which is preliminary data.</text>
</comment>
<comment type="subcellular location">
    <subcellularLocation>
        <location evidence="1">Secreted</location>
    </subcellularLocation>
</comment>
<keyword evidence="2" id="KW-0964">Secreted</keyword>
<dbReference type="Gene3D" id="2.10.90.10">
    <property type="entry name" value="Cystine-knot cytokines"/>
    <property type="match status" value="1"/>
</dbReference>
<gene>
    <name evidence="7" type="ORF">PLXY2_LOCUS1047</name>
</gene>
<evidence type="ECO:0000313" key="7">
    <source>
        <dbReference type="EMBL" id="CAG9092017.1"/>
    </source>
</evidence>
<protein>
    <submittedName>
        <fullName evidence="7">(diamondback moth) hypothetical protein</fullName>
    </submittedName>
</protein>
<name>A0A8S4D4W1_PLUXY</name>
<accession>A0A8S4D4W1</accession>
<proteinExistence type="inferred from homology"/>
<dbReference type="EMBL" id="CAJHNJ030000002">
    <property type="protein sequence ID" value="CAG9092017.1"/>
    <property type="molecule type" value="Genomic_DNA"/>
</dbReference>
<comment type="similarity">
    <text evidence="4">Belongs to the PDGF/VEGF growth factor family.</text>
</comment>
<dbReference type="AlphaFoldDB" id="A0A8S4D4W1"/>
<dbReference type="InterPro" id="IPR004153">
    <property type="entry name" value="CXCXC_repeat"/>
</dbReference>
<organism evidence="7 8">
    <name type="scientific">Plutella xylostella</name>
    <name type="common">Diamondback moth</name>
    <name type="synonym">Plutella maculipennis</name>
    <dbReference type="NCBI Taxonomy" id="51655"/>
    <lineage>
        <taxon>Eukaryota</taxon>
        <taxon>Metazoa</taxon>
        <taxon>Ecdysozoa</taxon>
        <taxon>Arthropoda</taxon>
        <taxon>Hexapoda</taxon>
        <taxon>Insecta</taxon>
        <taxon>Pterygota</taxon>
        <taxon>Neoptera</taxon>
        <taxon>Endopterygota</taxon>
        <taxon>Lepidoptera</taxon>
        <taxon>Glossata</taxon>
        <taxon>Ditrysia</taxon>
        <taxon>Yponomeutoidea</taxon>
        <taxon>Plutellidae</taxon>
        <taxon>Plutella</taxon>
    </lineage>
</organism>
<evidence type="ECO:0000256" key="1">
    <source>
        <dbReference type="ARBA" id="ARBA00004613"/>
    </source>
</evidence>
<evidence type="ECO:0000259" key="6">
    <source>
        <dbReference type="PROSITE" id="PS50278"/>
    </source>
</evidence>
<sequence>MEKIVLMILVLCVVVRAYRHPKFPHYPNEFRDNNLKKEKCSREKEDLRNEYIERSKCGKPKEVFVHLNSASTSELVIPKAVWVARCAGTCDYDGHECVATVKRTLHIPVRVSNISTGKESCSTYEVEEHVSCGCCSKRECEAPQIFNPRKCTCQCPNVAERRSCLRKRSQNMKWNRFKCACEVMRRKT</sequence>
<dbReference type="KEGG" id="pxy:105382749"/>
<evidence type="ECO:0000256" key="2">
    <source>
        <dbReference type="ARBA" id="ARBA00022525"/>
    </source>
</evidence>
<feature type="chain" id="PRO_5035825401" evidence="5">
    <location>
        <begin position="18"/>
        <end position="188"/>
    </location>
</feature>
<dbReference type="Proteomes" id="UP000653454">
    <property type="component" value="Unassembled WGS sequence"/>
</dbReference>
<dbReference type="InterPro" id="IPR000072">
    <property type="entry name" value="PDGF/VEGF_dom"/>
</dbReference>